<feature type="chain" id="PRO_5039051539" evidence="1">
    <location>
        <begin position="24"/>
        <end position="118"/>
    </location>
</feature>
<name>A0A9D9GUH2_9PROT</name>
<organism evidence="2 3">
    <name type="scientific">Candidatus Enterousia avistercoris</name>
    <dbReference type="NCBI Taxonomy" id="2840788"/>
    <lineage>
        <taxon>Bacteria</taxon>
        <taxon>Pseudomonadati</taxon>
        <taxon>Pseudomonadota</taxon>
        <taxon>Alphaproteobacteria</taxon>
        <taxon>Candidatus Enterousia</taxon>
    </lineage>
</organism>
<dbReference type="EMBL" id="JADINC010000012">
    <property type="protein sequence ID" value="MBO8424972.1"/>
    <property type="molecule type" value="Genomic_DNA"/>
</dbReference>
<dbReference type="Pfam" id="PF09923">
    <property type="entry name" value="DUF2155"/>
    <property type="match status" value="1"/>
</dbReference>
<dbReference type="AlphaFoldDB" id="A0A9D9GUH2"/>
<accession>A0A9D9GUH2</accession>
<evidence type="ECO:0000313" key="2">
    <source>
        <dbReference type="EMBL" id="MBO8424972.1"/>
    </source>
</evidence>
<reference evidence="2" key="2">
    <citation type="journal article" date="2021" name="PeerJ">
        <title>Extensive microbial diversity within the chicken gut microbiome revealed by metagenomics and culture.</title>
        <authorList>
            <person name="Gilroy R."/>
            <person name="Ravi A."/>
            <person name="Getino M."/>
            <person name="Pursley I."/>
            <person name="Horton D.L."/>
            <person name="Alikhan N.F."/>
            <person name="Baker D."/>
            <person name="Gharbi K."/>
            <person name="Hall N."/>
            <person name="Watson M."/>
            <person name="Adriaenssens E.M."/>
            <person name="Foster-Nyarko E."/>
            <person name="Jarju S."/>
            <person name="Secka A."/>
            <person name="Antonio M."/>
            <person name="Oren A."/>
            <person name="Chaudhuri R.R."/>
            <person name="La Ragione R."/>
            <person name="Hildebrand F."/>
            <person name="Pallen M.J."/>
        </authorList>
    </citation>
    <scope>NUCLEOTIDE SEQUENCE</scope>
    <source>
        <strain evidence="2">8207</strain>
    </source>
</reference>
<dbReference type="InterPro" id="IPR019225">
    <property type="entry name" value="DUF2155"/>
</dbReference>
<keyword evidence="1" id="KW-0732">Signal</keyword>
<sequence length="118" mass="13290">MKLRIVFLFLCAIALLQPCASFAYIDRANAVVRIMNKAAGKVQVLNLGVGQKTKFEKLEITVRACKQSDPFDAENYFAFIEVSDADHGKIFSNWMDANEPGNNPLQNADYDLWLVKCE</sequence>
<evidence type="ECO:0000256" key="1">
    <source>
        <dbReference type="SAM" id="SignalP"/>
    </source>
</evidence>
<protein>
    <submittedName>
        <fullName evidence="2">DUF2155 domain-containing protein</fullName>
    </submittedName>
</protein>
<comment type="caution">
    <text evidence="2">The sequence shown here is derived from an EMBL/GenBank/DDBJ whole genome shotgun (WGS) entry which is preliminary data.</text>
</comment>
<feature type="signal peptide" evidence="1">
    <location>
        <begin position="1"/>
        <end position="23"/>
    </location>
</feature>
<proteinExistence type="predicted"/>
<evidence type="ECO:0000313" key="3">
    <source>
        <dbReference type="Proteomes" id="UP000823630"/>
    </source>
</evidence>
<gene>
    <name evidence="2" type="ORF">IAC69_00645</name>
</gene>
<dbReference type="Proteomes" id="UP000823630">
    <property type="component" value="Unassembled WGS sequence"/>
</dbReference>
<reference evidence="2" key="1">
    <citation type="submission" date="2020-10" db="EMBL/GenBank/DDBJ databases">
        <authorList>
            <person name="Gilroy R."/>
        </authorList>
    </citation>
    <scope>NUCLEOTIDE SEQUENCE</scope>
    <source>
        <strain evidence="2">8207</strain>
    </source>
</reference>